<dbReference type="Proteomes" id="UP000887581">
    <property type="component" value="Unplaced"/>
</dbReference>
<evidence type="ECO:0000313" key="3">
    <source>
        <dbReference type="WBParaSite" id="sdigi.contig20.g1772.t1"/>
    </source>
</evidence>
<feature type="compositionally biased region" description="Low complexity" evidence="1">
    <location>
        <begin position="141"/>
        <end position="159"/>
    </location>
</feature>
<evidence type="ECO:0000256" key="1">
    <source>
        <dbReference type="SAM" id="MobiDB-lite"/>
    </source>
</evidence>
<name>A0A915PNR6_9BILA</name>
<protein>
    <submittedName>
        <fullName evidence="3">Uncharacterized protein</fullName>
    </submittedName>
</protein>
<dbReference type="AlphaFoldDB" id="A0A915PNR6"/>
<keyword evidence="2" id="KW-1185">Reference proteome</keyword>
<reference evidence="3" key="1">
    <citation type="submission" date="2022-11" db="UniProtKB">
        <authorList>
            <consortium name="WormBaseParasite"/>
        </authorList>
    </citation>
    <scope>IDENTIFICATION</scope>
</reference>
<dbReference type="WBParaSite" id="sdigi.contig20.g1772.t1">
    <property type="protein sequence ID" value="sdigi.contig20.g1772.t1"/>
    <property type="gene ID" value="sdigi.contig20.g1772"/>
</dbReference>
<evidence type="ECO:0000313" key="2">
    <source>
        <dbReference type="Proteomes" id="UP000887581"/>
    </source>
</evidence>
<organism evidence="2 3">
    <name type="scientific">Setaria digitata</name>
    <dbReference type="NCBI Taxonomy" id="48799"/>
    <lineage>
        <taxon>Eukaryota</taxon>
        <taxon>Metazoa</taxon>
        <taxon>Ecdysozoa</taxon>
        <taxon>Nematoda</taxon>
        <taxon>Chromadorea</taxon>
        <taxon>Rhabditida</taxon>
        <taxon>Spirurina</taxon>
        <taxon>Spiruromorpha</taxon>
        <taxon>Filarioidea</taxon>
        <taxon>Setariidae</taxon>
        <taxon>Setaria</taxon>
    </lineage>
</organism>
<feature type="region of interest" description="Disordered" evidence="1">
    <location>
        <begin position="122"/>
        <end position="195"/>
    </location>
</feature>
<sequence length="327" mass="35522">MIIPLLDVVQLLQALIDPELRLTDVLSPTSSDLMPVLYSDAPVWRRSICNGNSDNVQPASNLKDDDNYYEISDFAALRKELSPVYVKPSMKQSSLTANTAFQPKRRLPLASAIAQAELVPAFPVTHPPPRPPGSANSSQTGGYYSSASSLGAPSSYASPNNHSLMPNLPGNRGPVLRKQSMSSRTASVDEEDDGFYDNIQVDEKRFSHGSELDNMSIDSHRKRPISKPIVTTNKPGSNRIGQFLRKISASKPPISAASLVSLNKVASEIMPTGPIPLMKSSSLSHYPWKKHVVQNVNATASYAAVDKRGGLGQRLKNSIFGSKKRLS</sequence>
<accession>A0A915PNR6</accession>
<proteinExistence type="predicted"/>